<protein>
    <submittedName>
        <fullName evidence="1">Uncharacterized protein</fullName>
    </submittedName>
</protein>
<sequence>MSVLQLYMQPFALEKIVSCRFVEHRKQDKRASSKHCIS</sequence>
<reference evidence="1" key="1">
    <citation type="submission" date="2014-09" db="EMBL/GenBank/DDBJ databases">
        <authorList>
            <person name="Magalhaes I.L.F."/>
            <person name="Oliveira U."/>
            <person name="Santos F.R."/>
            <person name="Vidigal T.H.D.A."/>
            <person name="Brescovit A.D."/>
            <person name="Santos A.J."/>
        </authorList>
    </citation>
    <scope>NUCLEOTIDE SEQUENCE</scope>
    <source>
        <tissue evidence="1">Shoot tissue taken approximately 20 cm above the soil surface</tissue>
    </source>
</reference>
<name>A0A0A9GXD4_ARUDO</name>
<accession>A0A0A9GXD4</accession>
<dbReference type="EMBL" id="GBRH01172633">
    <property type="protein sequence ID" value="JAE25263.1"/>
    <property type="molecule type" value="Transcribed_RNA"/>
</dbReference>
<evidence type="ECO:0000313" key="1">
    <source>
        <dbReference type="EMBL" id="JAE25263.1"/>
    </source>
</evidence>
<dbReference type="AlphaFoldDB" id="A0A0A9GXD4"/>
<organism evidence="1">
    <name type="scientific">Arundo donax</name>
    <name type="common">Giant reed</name>
    <name type="synonym">Donax arundinaceus</name>
    <dbReference type="NCBI Taxonomy" id="35708"/>
    <lineage>
        <taxon>Eukaryota</taxon>
        <taxon>Viridiplantae</taxon>
        <taxon>Streptophyta</taxon>
        <taxon>Embryophyta</taxon>
        <taxon>Tracheophyta</taxon>
        <taxon>Spermatophyta</taxon>
        <taxon>Magnoliopsida</taxon>
        <taxon>Liliopsida</taxon>
        <taxon>Poales</taxon>
        <taxon>Poaceae</taxon>
        <taxon>PACMAD clade</taxon>
        <taxon>Arundinoideae</taxon>
        <taxon>Arundineae</taxon>
        <taxon>Arundo</taxon>
    </lineage>
</organism>
<proteinExistence type="predicted"/>
<reference evidence="1" key="2">
    <citation type="journal article" date="2015" name="Data Brief">
        <title>Shoot transcriptome of the giant reed, Arundo donax.</title>
        <authorList>
            <person name="Barrero R.A."/>
            <person name="Guerrero F.D."/>
            <person name="Moolhuijzen P."/>
            <person name="Goolsby J.A."/>
            <person name="Tidwell J."/>
            <person name="Bellgard S.E."/>
            <person name="Bellgard M.I."/>
        </authorList>
    </citation>
    <scope>NUCLEOTIDE SEQUENCE</scope>
    <source>
        <tissue evidence="1">Shoot tissue taken approximately 20 cm above the soil surface</tissue>
    </source>
</reference>